<dbReference type="PANTHER" id="PTHR43766:SF1">
    <property type="entry name" value="TRYPTOPHAN--TRNA LIGASE, MITOCHONDRIAL"/>
    <property type="match status" value="1"/>
</dbReference>
<dbReference type="InterPro" id="IPR002306">
    <property type="entry name" value="Trp-tRNA-ligase"/>
</dbReference>
<evidence type="ECO:0000313" key="10">
    <source>
        <dbReference type="EMBL" id="SFB76897.1"/>
    </source>
</evidence>
<dbReference type="Proteomes" id="UP000240042">
    <property type="component" value="Unassembled WGS sequence"/>
</dbReference>
<evidence type="ECO:0000313" key="11">
    <source>
        <dbReference type="Proteomes" id="UP000240042"/>
    </source>
</evidence>
<feature type="binding site" evidence="8">
    <location>
        <begin position="148"/>
        <end position="150"/>
    </location>
    <ligand>
        <name>ATP</name>
        <dbReference type="ChEBI" id="CHEBI:30616"/>
    </ligand>
</feature>
<keyword evidence="8" id="KW-0963">Cytoplasm</keyword>
<protein>
    <recommendedName>
        <fullName evidence="8">Tryptophan--tRNA ligase</fullName>
        <ecNumber evidence="8">6.1.1.2</ecNumber>
    </recommendedName>
    <alternativeName>
        <fullName evidence="8">Tryptophanyl-tRNA synthetase</fullName>
        <shortName evidence="8">TrpRS</shortName>
    </alternativeName>
</protein>
<organism evidence="10 11">
    <name type="scientific">Brevinema andersonii</name>
    <dbReference type="NCBI Taxonomy" id="34097"/>
    <lineage>
        <taxon>Bacteria</taxon>
        <taxon>Pseudomonadati</taxon>
        <taxon>Spirochaetota</taxon>
        <taxon>Spirochaetia</taxon>
        <taxon>Brevinematales</taxon>
        <taxon>Brevinemataceae</taxon>
        <taxon>Brevinema</taxon>
    </lineage>
</organism>
<feature type="short sequence motif" description="'HIGH' region" evidence="8">
    <location>
        <begin position="12"/>
        <end position="20"/>
    </location>
</feature>
<reference evidence="11" key="1">
    <citation type="submission" date="2016-10" db="EMBL/GenBank/DDBJ databases">
        <authorList>
            <person name="Varghese N."/>
            <person name="Submissions S."/>
        </authorList>
    </citation>
    <scope>NUCLEOTIDE SEQUENCE [LARGE SCALE GENOMIC DNA]</scope>
    <source>
        <strain evidence="11">ATCC 43811</strain>
    </source>
</reference>
<dbReference type="RefSeq" id="WP_092318687.1">
    <property type="nucleotide sequence ID" value="NZ_FOKY01000003.1"/>
</dbReference>
<dbReference type="GO" id="GO:0006436">
    <property type="term" value="P:tryptophanyl-tRNA aminoacylation"/>
    <property type="evidence" value="ECO:0007669"/>
    <property type="project" value="UniProtKB-UniRule"/>
</dbReference>
<evidence type="ECO:0000256" key="7">
    <source>
        <dbReference type="ARBA" id="ARBA00049929"/>
    </source>
</evidence>
<feature type="binding site" evidence="8">
    <location>
        <begin position="11"/>
        <end position="13"/>
    </location>
    <ligand>
        <name>ATP</name>
        <dbReference type="ChEBI" id="CHEBI:30616"/>
    </ligand>
</feature>
<dbReference type="InterPro" id="IPR050203">
    <property type="entry name" value="Trp-tRNA_synthetase"/>
</dbReference>
<feature type="binding site" evidence="8">
    <location>
        <begin position="194"/>
        <end position="198"/>
    </location>
    <ligand>
        <name>ATP</name>
        <dbReference type="ChEBI" id="CHEBI:30616"/>
    </ligand>
</feature>
<dbReference type="Pfam" id="PF00579">
    <property type="entry name" value="tRNA-synt_1b"/>
    <property type="match status" value="1"/>
</dbReference>
<dbReference type="SUPFAM" id="SSF52374">
    <property type="entry name" value="Nucleotidylyl transferase"/>
    <property type="match status" value="1"/>
</dbReference>
<comment type="function">
    <text evidence="8">Catalyzes the attachment of tryptophan to tRNA(Trp).</text>
</comment>
<feature type="short sequence motif" description="'KMSKS' region" evidence="8">
    <location>
        <begin position="194"/>
        <end position="198"/>
    </location>
</feature>
<evidence type="ECO:0000256" key="1">
    <source>
        <dbReference type="ARBA" id="ARBA00005594"/>
    </source>
</evidence>
<keyword evidence="11" id="KW-1185">Reference proteome</keyword>
<dbReference type="InterPro" id="IPR002305">
    <property type="entry name" value="aa-tRNA-synth_Ic"/>
</dbReference>
<feature type="binding site" evidence="8">
    <location>
        <position position="136"/>
    </location>
    <ligand>
        <name>L-tryptophan</name>
        <dbReference type="ChEBI" id="CHEBI:57912"/>
    </ligand>
</feature>
<dbReference type="GO" id="GO:0005524">
    <property type="term" value="F:ATP binding"/>
    <property type="evidence" value="ECO:0007669"/>
    <property type="project" value="UniProtKB-UniRule"/>
</dbReference>
<evidence type="ECO:0000256" key="8">
    <source>
        <dbReference type="HAMAP-Rule" id="MF_00140"/>
    </source>
</evidence>
<dbReference type="CDD" id="cd00806">
    <property type="entry name" value="TrpRS_core"/>
    <property type="match status" value="1"/>
</dbReference>
<dbReference type="PROSITE" id="PS00178">
    <property type="entry name" value="AA_TRNA_LIGASE_I"/>
    <property type="match status" value="1"/>
</dbReference>
<evidence type="ECO:0000256" key="4">
    <source>
        <dbReference type="ARBA" id="ARBA00022840"/>
    </source>
</evidence>
<dbReference type="PANTHER" id="PTHR43766">
    <property type="entry name" value="TRYPTOPHAN--TRNA LIGASE, MITOCHONDRIAL"/>
    <property type="match status" value="1"/>
</dbReference>
<dbReference type="PRINTS" id="PR01039">
    <property type="entry name" value="TRNASYNTHTRP"/>
</dbReference>
<keyword evidence="2 8" id="KW-0436">Ligase</keyword>
<dbReference type="AlphaFoldDB" id="A0A1I1DQ06"/>
<feature type="binding site" evidence="8">
    <location>
        <begin position="19"/>
        <end position="20"/>
    </location>
    <ligand>
        <name>ATP</name>
        <dbReference type="ChEBI" id="CHEBI:30616"/>
    </ligand>
</feature>
<feature type="binding site" evidence="8">
    <location>
        <position position="187"/>
    </location>
    <ligand>
        <name>ATP</name>
        <dbReference type="ChEBI" id="CHEBI:30616"/>
    </ligand>
</feature>
<keyword evidence="3 8" id="KW-0547">Nucleotide-binding</keyword>
<evidence type="ECO:0000256" key="5">
    <source>
        <dbReference type="ARBA" id="ARBA00022917"/>
    </source>
</evidence>
<dbReference type="FunFam" id="1.10.240.10:FF:000005">
    <property type="entry name" value="Tryptophan--tRNA ligase"/>
    <property type="match status" value="1"/>
</dbReference>
<dbReference type="STRING" id="34097.SAMN02745150_00706"/>
<evidence type="ECO:0000256" key="6">
    <source>
        <dbReference type="ARBA" id="ARBA00023146"/>
    </source>
</evidence>
<name>A0A1I1DQ06_BREAD</name>
<dbReference type="HAMAP" id="MF_00140_B">
    <property type="entry name" value="Trp_tRNA_synth_B"/>
    <property type="match status" value="1"/>
</dbReference>
<evidence type="ECO:0000256" key="2">
    <source>
        <dbReference type="ARBA" id="ARBA00022598"/>
    </source>
</evidence>
<evidence type="ECO:0000256" key="3">
    <source>
        <dbReference type="ARBA" id="ARBA00022741"/>
    </source>
</evidence>
<accession>A0A1I1DQ06</accession>
<keyword evidence="4 8" id="KW-0067">ATP-binding</keyword>
<dbReference type="InterPro" id="IPR024109">
    <property type="entry name" value="Trp-tRNA-ligase_bac-type"/>
</dbReference>
<dbReference type="Gene3D" id="1.10.240.10">
    <property type="entry name" value="Tyrosyl-Transfer RNA Synthetase"/>
    <property type="match status" value="1"/>
</dbReference>
<comment type="catalytic activity">
    <reaction evidence="7 8">
        <text>tRNA(Trp) + L-tryptophan + ATP = L-tryptophyl-tRNA(Trp) + AMP + diphosphate + H(+)</text>
        <dbReference type="Rhea" id="RHEA:24080"/>
        <dbReference type="Rhea" id="RHEA-COMP:9671"/>
        <dbReference type="Rhea" id="RHEA-COMP:9705"/>
        <dbReference type="ChEBI" id="CHEBI:15378"/>
        <dbReference type="ChEBI" id="CHEBI:30616"/>
        <dbReference type="ChEBI" id="CHEBI:33019"/>
        <dbReference type="ChEBI" id="CHEBI:57912"/>
        <dbReference type="ChEBI" id="CHEBI:78442"/>
        <dbReference type="ChEBI" id="CHEBI:78535"/>
        <dbReference type="ChEBI" id="CHEBI:456215"/>
        <dbReference type="EC" id="6.1.1.2"/>
    </reaction>
</comment>
<dbReference type="GO" id="GO:0005829">
    <property type="term" value="C:cytosol"/>
    <property type="evidence" value="ECO:0007669"/>
    <property type="project" value="TreeGrafter"/>
</dbReference>
<dbReference type="OrthoDB" id="9801042at2"/>
<dbReference type="GO" id="GO:0004830">
    <property type="term" value="F:tryptophan-tRNA ligase activity"/>
    <property type="evidence" value="ECO:0007669"/>
    <property type="project" value="UniProtKB-UniRule"/>
</dbReference>
<dbReference type="Gene3D" id="3.40.50.620">
    <property type="entry name" value="HUPs"/>
    <property type="match status" value="1"/>
</dbReference>
<comment type="subunit">
    <text evidence="8">Homodimer.</text>
</comment>
<dbReference type="InterPro" id="IPR001412">
    <property type="entry name" value="aa-tRNA-synth_I_CS"/>
</dbReference>
<dbReference type="NCBIfam" id="TIGR00233">
    <property type="entry name" value="trpS"/>
    <property type="match status" value="1"/>
</dbReference>
<evidence type="ECO:0000256" key="9">
    <source>
        <dbReference type="RuleBase" id="RU363036"/>
    </source>
</evidence>
<keyword evidence="5 8" id="KW-0648">Protein biosynthesis</keyword>
<dbReference type="EMBL" id="FOKY01000003">
    <property type="protein sequence ID" value="SFB76897.1"/>
    <property type="molecule type" value="Genomic_DNA"/>
</dbReference>
<comment type="similarity">
    <text evidence="1 8 9">Belongs to the class-I aminoacyl-tRNA synthetase family.</text>
</comment>
<sequence length="325" mass="36666">MNKKRALSGIKPTGDIHLGNYFGAFQEFLALQNNKNIENLYFIADYHALNEIPDPKLLKERTINIFKAFIALGLDPEKSIIFVQSDVPEHTELCWLLSGVTPMGLLERAHAYKDAITKQKNVNMGLFNYPLLQAADILIYDADLVPVGADQKQHVEITRDIAEKFNREYGDIFTIPEPLIQNAVAIVPGTDGQKMSKSKNNTIPIFASEKEIKKSIMNITTDSTPLENPKDPNNCSIFLLYKMFASSEQIEKMRQNYLNGGYGYGHAKTELFEIIMHCFESARKKMLELNSSPDEVFHLMKLGAEKARIIAHSKIDKVKKVMGLG</sequence>
<proteinExistence type="inferred from homology"/>
<dbReference type="EC" id="6.1.1.2" evidence="8"/>
<keyword evidence="6 8" id="KW-0030">Aminoacyl-tRNA synthetase</keyword>
<comment type="subcellular location">
    <subcellularLocation>
        <location evidence="8">Cytoplasm</location>
    </subcellularLocation>
</comment>
<gene>
    <name evidence="8" type="primary">trpS</name>
    <name evidence="10" type="ORF">SAMN02745150_00706</name>
</gene>
<dbReference type="InterPro" id="IPR014729">
    <property type="entry name" value="Rossmann-like_a/b/a_fold"/>
</dbReference>